<dbReference type="InterPro" id="IPR001898">
    <property type="entry name" value="SLC13A/DASS"/>
</dbReference>
<evidence type="ECO:0000256" key="6">
    <source>
        <dbReference type="SAM" id="Phobius"/>
    </source>
</evidence>
<proteinExistence type="inferred from homology"/>
<dbReference type="Proteomes" id="UP001232750">
    <property type="component" value="Unassembled WGS sequence"/>
</dbReference>
<evidence type="ECO:0000256" key="1">
    <source>
        <dbReference type="ARBA" id="ARBA00004141"/>
    </source>
</evidence>
<name>A0ABT7DUP5_9ACTN</name>
<feature type="transmembrane region" description="Helical" evidence="6">
    <location>
        <begin position="169"/>
        <end position="188"/>
    </location>
</feature>
<feature type="transmembrane region" description="Helical" evidence="6">
    <location>
        <begin position="439"/>
        <end position="460"/>
    </location>
</feature>
<feature type="transmembrane region" description="Helical" evidence="6">
    <location>
        <begin position="121"/>
        <end position="139"/>
    </location>
</feature>
<feature type="transmembrane region" description="Helical" evidence="6">
    <location>
        <begin position="282"/>
        <end position="302"/>
    </location>
</feature>
<gene>
    <name evidence="7" type="ORF">QNJ86_13550</name>
</gene>
<dbReference type="InterPro" id="IPR030676">
    <property type="entry name" value="CitT-rel"/>
</dbReference>
<dbReference type="RefSeq" id="WP_283833182.1">
    <property type="nucleotide sequence ID" value="NZ_JASJEU010000025.1"/>
</dbReference>
<feature type="transmembrane region" description="Helical" evidence="6">
    <location>
        <begin position="314"/>
        <end position="340"/>
    </location>
</feature>
<feature type="transmembrane region" description="Helical" evidence="6">
    <location>
        <begin position="9"/>
        <end position="26"/>
    </location>
</feature>
<dbReference type="Pfam" id="PF00939">
    <property type="entry name" value="Na_sulph_symp"/>
    <property type="match status" value="1"/>
</dbReference>
<accession>A0ABT7DUP5</accession>
<evidence type="ECO:0000313" key="7">
    <source>
        <dbReference type="EMBL" id="MDJ1651830.1"/>
    </source>
</evidence>
<keyword evidence="3 6" id="KW-0812">Transmembrane</keyword>
<evidence type="ECO:0000313" key="8">
    <source>
        <dbReference type="Proteomes" id="UP001232750"/>
    </source>
</evidence>
<organism evidence="7 8">
    <name type="scientific">Gordonibacter faecis</name>
    <dbReference type="NCBI Taxonomy" id="3047475"/>
    <lineage>
        <taxon>Bacteria</taxon>
        <taxon>Bacillati</taxon>
        <taxon>Actinomycetota</taxon>
        <taxon>Coriobacteriia</taxon>
        <taxon>Eggerthellales</taxon>
        <taxon>Eggerthellaceae</taxon>
        <taxon>Gordonibacter</taxon>
    </lineage>
</organism>
<keyword evidence="8" id="KW-1185">Reference proteome</keyword>
<dbReference type="EMBL" id="JASJEU010000025">
    <property type="protein sequence ID" value="MDJ1651830.1"/>
    <property type="molecule type" value="Genomic_DNA"/>
</dbReference>
<keyword evidence="4 6" id="KW-1133">Transmembrane helix</keyword>
<evidence type="ECO:0000256" key="4">
    <source>
        <dbReference type="ARBA" id="ARBA00022989"/>
    </source>
</evidence>
<feature type="transmembrane region" description="Helical" evidence="6">
    <location>
        <begin position="258"/>
        <end position="276"/>
    </location>
</feature>
<sequence>MKNFSSKNLIIVVLAIVIGAIIGQLAPPEGLTEVAMAYLGIFVGMLILLITGALPSWAACLGALALMVVFKVGTIPEIFSAFAGSIVWLMIAVFAFSAAVIKSGLMTRMALKLLTVFPKNYRGQVLSLMTVGTVISPLIPSSNAKVNLLIPMATEMTKEVGYEKKSKPALGLFTACFMPPYVGSHAFLTGNANVPFMIGIMGLSFSWIGWFQLTWLWLIVVLIGTYIFCMTYCKPKEKLNLPDEYFSDKLKELGKMSFNEKVAAIVVVICLVLWIAQPLHGVDAGIICLIGAIVLALFGVLETKDFRTQVPWDLIMFIGALIGGAGLMSTVGVSTWLAGIMGPVLSPLVNNIWLFVPALCIITWIMRAVIPANGVVLVILFAIFSPLLESAGISPFVLCFVVYVVSNIWFNSFQNPFVIGILGVAGNEYVTIKEFKKSAYAYMLISLVAMMGSIPLWSLMGFC</sequence>
<feature type="transmembrane region" description="Helical" evidence="6">
    <location>
        <begin position="78"/>
        <end position="101"/>
    </location>
</feature>
<dbReference type="PANTHER" id="PTHR42826">
    <property type="entry name" value="DICARBOXYLATE TRANSPORTER 2.1, CHLOROPLASTIC"/>
    <property type="match status" value="1"/>
</dbReference>
<feature type="transmembrane region" description="Helical" evidence="6">
    <location>
        <begin position="38"/>
        <end position="66"/>
    </location>
</feature>
<comment type="caution">
    <text evidence="7">The sequence shown here is derived from an EMBL/GenBank/DDBJ whole genome shotgun (WGS) entry which is preliminary data.</text>
</comment>
<reference evidence="7 8" key="1">
    <citation type="submission" date="2023-05" db="EMBL/GenBank/DDBJ databases">
        <title>Gordonibacter KGMB12511T sp. nov., isolated from faeces of healthy Korean.</title>
        <authorList>
            <person name="Kim H.S."/>
            <person name="Kim J.-S."/>
            <person name="Suh M.K."/>
            <person name="Eom M.K."/>
            <person name="Do H.E."/>
            <person name="Lee J.-S."/>
        </authorList>
    </citation>
    <scope>NUCLEOTIDE SEQUENCE [LARGE SCALE GENOMIC DNA]</scope>
    <source>
        <strain evidence="7 8">KGMB12511</strain>
    </source>
</reference>
<comment type="subcellular location">
    <subcellularLocation>
        <location evidence="1">Membrane</location>
        <topology evidence="1">Multi-pass membrane protein</topology>
    </subcellularLocation>
</comment>
<evidence type="ECO:0000256" key="5">
    <source>
        <dbReference type="ARBA" id="ARBA00023136"/>
    </source>
</evidence>
<keyword evidence="5 6" id="KW-0472">Membrane</keyword>
<evidence type="ECO:0000256" key="2">
    <source>
        <dbReference type="ARBA" id="ARBA00007349"/>
    </source>
</evidence>
<protein>
    <submittedName>
        <fullName evidence="7">SLC13 family permease</fullName>
    </submittedName>
</protein>
<comment type="similarity">
    <text evidence="2">Belongs to the SLC13A/DASS transporter (TC 2.A.47) family. DIT1 subfamily.</text>
</comment>
<evidence type="ECO:0000256" key="3">
    <source>
        <dbReference type="ARBA" id="ARBA00022692"/>
    </source>
</evidence>
<feature type="transmembrane region" description="Helical" evidence="6">
    <location>
        <begin position="208"/>
        <end position="229"/>
    </location>
</feature>
<feature type="transmembrane region" description="Helical" evidence="6">
    <location>
        <begin position="352"/>
        <end position="384"/>
    </location>
</feature>